<comment type="caution">
    <text evidence="2">The sequence shown here is derived from an EMBL/GenBank/DDBJ whole genome shotgun (WGS) entry which is preliminary data.</text>
</comment>
<feature type="transmembrane region" description="Helical" evidence="1">
    <location>
        <begin position="442"/>
        <end position="463"/>
    </location>
</feature>
<name>A0A1F7WZ94_9BACT</name>
<keyword evidence="1" id="KW-1133">Transmembrane helix</keyword>
<accession>A0A1F7WZ94</accession>
<dbReference type="InterPro" id="IPR017850">
    <property type="entry name" value="Alkaline_phosphatase_core_sf"/>
</dbReference>
<dbReference type="PANTHER" id="PTHR10151:SF120">
    <property type="entry name" value="BIS(5'-ADENOSYL)-TRIPHOSPHATASE"/>
    <property type="match status" value="1"/>
</dbReference>
<sequence>MLDSLTQKNKKDLHIYVVFSIITIFVFLLLAYFSFGSLINYKNDIVSSFYNKTSDPIKTSATSVTKQLILIIIDGLSYADSDKLPALKEFKTKSVYSKIEILQPTLSITSWMTFMTGAAPEIHGFVSPLGEKIKYEPCENIFTSAKSRTFKTAVFGHPDWKKAFGGHIDVSYYAGFKPDNTDIIQIDSQIMSNAMSHIRYQKPEFSVIHLPGLDKTSHLFGRAGHEFKVHLQKLDDILKTFLTSSLVNDRYVIITSDHGHVVKGGHGGGEPDVTGTLFMLAGPDVIAESNIKFLQIDQTDICPTICSLLGIPIPYLNGGSFLARLFSFPDYIKILKMKAVLSQKSLYFKNYVLASGGRPPNIFNYEAYAFEIEKNAGENYAQTLVGLETYEKKAGIEFKNLKDEGNFYKKLYRFFYLSFILAAFLAFLVYKFKNRYRLFSALAQIVIFYSIYYGIYFFRGFSFSLSDFNDYAYFDSFMNNRRIEAVCALLLSYTPLLMNCFFMHKRLYTWLNYVFFPVFIEFNFYLSFTLAAQCAYYIFSFGPVLTNSLPEMSSALKYYFDIQLMILTQAVSLLIAAAAYFVLAAAAPRKSGDGIYKSSEIL</sequence>
<dbReference type="GO" id="GO:0016787">
    <property type="term" value="F:hydrolase activity"/>
    <property type="evidence" value="ECO:0007669"/>
    <property type="project" value="UniProtKB-ARBA"/>
</dbReference>
<evidence type="ECO:0000313" key="3">
    <source>
        <dbReference type="Proteomes" id="UP000178735"/>
    </source>
</evidence>
<proteinExistence type="predicted"/>
<organism evidence="2 3">
    <name type="scientific">Candidatus Wallbacteria bacterium GWC2_49_35</name>
    <dbReference type="NCBI Taxonomy" id="1817813"/>
    <lineage>
        <taxon>Bacteria</taxon>
        <taxon>Candidatus Walliibacteriota</taxon>
    </lineage>
</organism>
<keyword evidence="1" id="KW-0472">Membrane</keyword>
<evidence type="ECO:0000256" key="1">
    <source>
        <dbReference type="SAM" id="Phobius"/>
    </source>
</evidence>
<feature type="transmembrane region" description="Helical" evidence="1">
    <location>
        <begin position="12"/>
        <end position="35"/>
    </location>
</feature>
<dbReference type="InterPro" id="IPR002591">
    <property type="entry name" value="Phosphodiest/P_Trfase"/>
</dbReference>
<feature type="transmembrane region" description="Helical" evidence="1">
    <location>
        <begin position="483"/>
        <end position="502"/>
    </location>
</feature>
<protein>
    <submittedName>
        <fullName evidence="2">Uncharacterized protein</fullName>
    </submittedName>
</protein>
<feature type="transmembrane region" description="Helical" evidence="1">
    <location>
        <begin position="411"/>
        <end position="430"/>
    </location>
</feature>
<dbReference type="SUPFAM" id="SSF53649">
    <property type="entry name" value="Alkaline phosphatase-like"/>
    <property type="match status" value="1"/>
</dbReference>
<reference evidence="2 3" key="1">
    <citation type="journal article" date="2016" name="Nat. Commun.">
        <title>Thousands of microbial genomes shed light on interconnected biogeochemical processes in an aquifer system.</title>
        <authorList>
            <person name="Anantharaman K."/>
            <person name="Brown C.T."/>
            <person name="Hug L.A."/>
            <person name="Sharon I."/>
            <person name="Castelle C.J."/>
            <person name="Probst A.J."/>
            <person name="Thomas B.C."/>
            <person name="Singh A."/>
            <person name="Wilkins M.J."/>
            <person name="Karaoz U."/>
            <person name="Brodie E.L."/>
            <person name="Williams K.H."/>
            <person name="Hubbard S.S."/>
            <person name="Banfield J.F."/>
        </authorList>
    </citation>
    <scope>NUCLEOTIDE SEQUENCE [LARGE SCALE GENOMIC DNA]</scope>
</reference>
<dbReference type="AlphaFoldDB" id="A0A1F7WZ94"/>
<feature type="transmembrane region" description="Helical" evidence="1">
    <location>
        <begin position="558"/>
        <end position="583"/>
    </location>
</feature>
<dbReference type="EMBL" id="MGFH01000024">
    <property type="protein sequence ID" value="OGM08126.1"/>
    <property type="molecule type" value="Genomic_DNA"/>
</dbReference>
<evidence type="ECO:0000313" key="2">
    <source>
        <dbReference type="EMBL" id="OGM08126.1"/>
    </source>
</evidence>
<dbReference type="Pfam" id="PF01663">
    <property type="entry name" value="Phosphodiest"/>
    <property type="match status" value="1"/>
</dbReference>
<dbReference type="Proteomes" id="UP000178735">
    <property type="component" value="Unassembled WGS sequence"/>
</dbReference>
<keyword evidence="1" id="KW-0812">Transmembrane</keyword>
<dbReference type="PANTHER" id="PTHR10151">
    <property type="entry name" value="ECTONUCLEOTIDE PYROPHOSPHATASE/PHOSPHODIESTERASE"/>
    <property type="match status" value="1"/>
</dbReference>
<gene>
    <name evidence="2" type="ORF">A2008_00760</name>
</gene>
<dbReference type="Gene3D" id="3.40.720.10">
    <property type="entry name" value="Alkaline Phosphatase, subunit A"/>
    <property type="match status" value="1"/>
</dbReference>
<feature type="transmembrane region" description="Helical" evidence="1">
    <location>
        <begin position="514"/>
        <end position="538"/>
    </location>
</feature>
<dbReference type="STRING" id="1817813.A2008_00760"/>